<feature type="region of interest" description="Disordered" evidence="2">
    <location>
        <begin position="238"/>
        <end position="289"/>
    </location>
</feature>
<dbReference type="InterPro" id="IPR006586">
    <property type="entry name" value="ADAM_Cys-rich"/>
</dbReference>
<feature type="domain" description="Disintegrin" evidence="3">
    <location>
        <begin position="34"/>
        <end position="161"/>
    </location>
</feature>
<comment type="caution">
    <text evidence="1">Lacks conserved residue(s) required for the propagation of feature annotation.</text>
</comment>
<dbReference type="Gene3D" id="4.10.70.10">
    <property type="entry name" value="Disintegrin domain"/>
    <property type="match status" value="2"/>
</dbReference>
<organism evidence="4 5">
    <name type="scientific">Saguinus oedipus</name>
    <name type="common">Cotton-top tamarin</name>
    <name type="synonym">Oedipomidas oedipus</name>
    <dbReference type="NCBI Taxonomy" id="9490"/>
    <lineage>
        <taxon>Eukaryota</taxon>
        <taxon>Metazoa</taxon>
        <taxon>Chordata</taxon>
        <taxon>Craniata</taxon>
        <taxon>Vertebrata</taxon>
        <taxon>Euteleostomi</taxon>
        <taxon>Mammalia</taxon>
        <taxon>Eutheria</taxon>
        <taxon>Euarchontoglires</taxon>
        <taxon>Primates</taxon>
        <taxon>Haplorrhini</taxon>
        <taxon>Platyrrhini</taxon>
        <taxon>Cebidae</taxon>
        <taxon>Callitrichinae</taxon>
        <taxon>Saguinus</taxon>
    </lineage>
</organism>
<name>A0ABQ9UR84_SAGOE</name>
<feature type="region of interest" description="Disordered" evidence="2">
    <location>
        <begin position="164"/>
        <end position="224"/>
    </location>
</feature>
<keyword evidence="5" id="KW-1185">Reference proteome</keyword>
<dbReference type="SMART" id="SM00050">
    <property type="entry name" value="DISIN"/>
    <property type="match status" value="1"/>
</dbReference>
<proteinExistence type="predicted"/>
<dbReference type="InterPro" id="IPR001762">
    <property type="entry name" value="Disintegrin_dom"/>
</dbReference>
<comment type="caution">
    <text evidence="4">The sequence shown here is derived from an EMBL/GenBank/DDBJ whole genome shotgun (WGS) entry which is preliminary data.</text>
</comment>
<evidence type="ECO:0000313" key="5">
    <source>
        <dbReference type="Proteomes" id="UP001266305"/>
    </source>
</evidence>
<dbReference type="Proteomes" id="UP001266305">
    <property type="component" value="Unassembled WGS sequence"/>
</dbReference>
<evidence type="ECO:0000259" key="3">
    <source>
        <dbReference type="PROSITE" id="PS50214"/>
    </source>
</evidence>
<dbReference type="InterPro" id="IPR036436">
    <property type="entry name" value="Disintegrin_dom_sf"/>
</dbReference>
<dbReference type="EMBL" id="JASSZA010000011">
    <property type="protein sequence ID" value="KAK2099351.1"/>
    <property type="molecule type" value="Genomic_DNA"/>
</dbReference>
<dbReference type="SMART" id="SM00608">
    <property type="entry name" value="ACR"/>
    <property type="match status" value="1"/>
</dbReference>
<dbReference type="PANTHER" id="PTHR11905:SF20">
    <property type="entry name" value="DISINTEGRIN AND METALLOPROTEINASE DOMAIN-CONTAINING PROTEIN 8"/>
    <property type="match status" value="1"/>
</dbReference>
<dbReference type="PROSITE" id="PS50214">
    <property type="entry name" value="DISINTEGRIN_2"/>
    <property type="match status" value="1"/>
</dbReference>
<dbReference type="Pfam" id="PF08516">
    <property type="entry name" value="ADAM_CR"/>
    <property type="match status" value="1"/>
</dbReference>
<evidence type="ECO:0000256" key="2">
    <source>
        <dbReference type="SAM" id="MobiDB-lite"/>
    </source>
</evidence>
<dbReference type="SUPFAM" id="SSF57552">
    <property type="entry name" value="Blood coagulation inhibitor (disintegrin)"/>
    <property type="match status" value="2"/>
</dbReference>
<evidence type="ECO:0000313" key="4">
    <source>
        <dbReference type="EMBL" id="KAK2099351.1"/>
    </source>
</evidence>
<reference evidence="4 5" key="1">
    <citation type="submission" date="2023-05" db="EMBL/GenBank/DDBJ databases">
        <title>B98-5 Cell Line De Novo Hybrid Assembly: An Optical Mapping Approach.</title>
        <authorList>
            <person name="Kananen K."/>
            <person name="Auerbach J.A."/>
            <person name="Kautto E."/>
            <person name="Blachly J.S."/>
        </authorList>
    </citation>
    <scope>NUCLEOTIDE SEQUENCE [LARGE SCALE GENOMIC DNA]</scope>
    <source>
        <strain evidence="4">B95-8</strain>
        <tissue evidence="4">Cell line</tissue>
    </source>
</reference>
<evidence type="ECO:0000256" key="1">
    <source>
        <dbReference type="PROSITE-ProRule" id="PRU00068"/>
    </source>
</evidence>
<gene>
    <name evidence="4" type="ORF">P7K49_024802</name>
</gene>
<dbReference type="PANTHER" id="PTHR11905">
    <property type="entry name" value="ADAM A DISINTEGRIN AND METALLOPROTEASE DOMAIN"/>
    <property type="match status" value="1"/>
</dbReference>
<protein>
    <recommendedName>
        <fullName evidence="3">Disintegrin domain-containing protein</fullName>
    </recommendedName>
</protein>
<sequence length="528" mass="55760">MFSDCSQAYLESFLEQPQSTCLANAPDLSLLVGGPVCGNLFVERGEQCDCGPPEVRPRPTPARPHPLVPHCTCPRGAETSVLLDGGGCPQPHAEGVRGREQLQDTPVVRGAAGPSCPCSCRGLCPLLLPQECRNRCCNSTTCQLVLGAHCAHGTCCQECRVSAASHQGPPEPTVGGDPRSPRRAVQPPTRDPQSPRRAVQPPTKYPQSPRRAVQPPTKYPRAHGWQCSLPPSILRAHGGQCSLPPSTPEPTAGSAASHQVPPGAHGGQCSLPPSTPEPTAGRWEGALGHKGPGSLYGPVPVVSWSLLGQVKPAGELCRPQKDTCDLEEFCDGRHPECPEDAFQENGTPCFGGYCYNGSCPTLAQRCQALWGPGGHAARESCFFYDISPNCRGSRNRADMCGALQCQGGQHPPGRSSCILNHICHALTTEGGTAYEPVPEGTQCGPEKLRLLGLEARFSVHLAAVAGCHTHQEGCFRGLRGFAGKDVARTYTFTDPETALPSATTTGYVWPLGTVPLEPVPGAAVVTEA</sequence>
<accession>A0ABQ9UR84</accession>